<feature type="transmembrane region" description="Helical" evidence="7">
    <location>
        <begin position="288"/>
        <end position="308"/>
    </location>
</feature>
<dbReference type="SUPFAM" id="SSF103473">
    <property type="entry name" value="MFS general substrate transporter"/>
    <property type="match status" value="1"/>
</dbReference>
<proteinExistence type="predicted"/>
<accession>A0AAD7K9S8</accession>
<feature type="transmembrane region" description="Helical" evidence="7">
    <location>
        <begin position="351"/>
        <end position="369"/>
    </location>
</feature>
<gene>
    <name evidence="9" type="ORF">B0H16DRAFT_1299594</name>
</gene>
<evidence type="ECO:0000256" key="5">
    <source>
        <dbReference type="ARBA" id="ARBA00023136"/>
    </source>
</evidence>
<dbReference type="Pfam" id="PF07690">
    <property type="entry name" value="MFS_1"/>
    <property type="match status" value="1"/>
</dbReference>
<evidence type="ECO:0000256" key="6">
    <source>
        <dbReference type="SAM" id="MobiDB-lite"/>
    </source>
</evidence>
<evidence type="ECO:0000256" key="7">
    <source>
        <dbReference type="SAM" id="Phobius"/>
    </source>
</evidence>
<dbReference type="PANTHER" id="PTHR43791">
    <property type="entry name" value="PERMEASE-RELATED"/>
    <property type="match status" value="1"/>
</dbReference>
<dbReference type="GO" id="GO:0022857">
    <property type="term" value="F:transmembrane transporter activity"/>
    <property type="evidence" value="ECO:0007669"/>
    <property type="project" value="InterPro"/>
</dbReference>
<evidence type="ECO:0000256" key="3">
    <source>
        <dbReference type="ARBA" id="ARBA00022692"/>
    </source>
</evidence>
<dbReference type="GO" id="GO:0016020">
    <property type="term" value="C:membrane"/>
    <property type="evidence" value="ECO:0007669"/>
    <property type="project" value="UniProtKB-SubCell"/>
</dbReference>
<dbReference type="FunFam" id="1.20.1250.20:FF:000013">
    <property type="entry name" value="MFS general substrate transporter"/>
    <property type="match status" value="1"/>
</dbReference>
<name>A0AAD7K9S8_9AGAR</name>
<comment type="caution">
    <text evidence="9">The sequence shown here is derived from an EMBL/GenBank/DDBJ whole genome shotgun (WGS) entry which is preliminary data.</text>
</comment>
<feature type="transmembrane region" description="Helical" evidence="7">
    <location>
        <begin position="116"/>
        <end position="137"/>
    </location>
</feature>
<dbReference type="FunFam" id="1.20.1250.20:FF:000057">
    <property type="entry name" value="MFS general substrate transporter"/>
    <property type="match status" value="1"/>
</dbReference>
<feature type="transmembrane region" description="Helical" evidence="7">
    <location>
        <begin position="375"/>
        <end position="397"/>
    </location>
</feature>
<feature type="transmembrane region" description="Helical" evidence="7">
    <location>
        <begin position="214"/>
        <end position="236"/>
    </location>
</feature>
<dbReference type="InterPro" id="IPR036259">
    <property type="entry name" value="MFS_trans_sf"/>
</dbReference>
<evidence type="ECO:0000259" key="8">
    <source>
        <dbReference type="PROSITE" id="PS50850"/>
    </source>
</evidence>
<feature type="domain" description="Major facilitator superfamily (MFS) profile" evidence="8">
    <location>
        <begin position="44"/>
        <end position="464"/>
    </location>
</feature>
<feature type="transmembrane region" description="Helical" evidence="7">
    <location>
        <begin position="77"/>
        <end position="95"/>
    </location>
</feature>
<feature type="transmembrane region" description="Helical" evidence="7">
    <location>
        <begin position="441"/>
        <end position="463"/>
    </location>
</feature>
<dbReference type="PROSITE" id="PS50850">
    <property type="entry name" value="MFS"/>
    <property type="match status" value="1"/>
</dbReference>
<dbReference type="AlphaFoldDB" id="A0AAD7K9S8"/>
<evidence type="ECO:0000313" key="10">
    <source>
        <dbReference type="Proteomes" id="UP001215598"/>
    </source>
</evidence>
<feature type="transmembrane region" description="Helical" evidence="7">
    <location>
        <begin position="409"/>
        <end position="429"/>
    </location>
</feature>
<organism evidence="9 10">
    <name type="scientific">Mycena metata</name>
    <dbReference type="NCBI Taxonomy" id="1033252"/>
    <lineage>
        <taxon>Eukaryota</taxon>
        <taxon>Fungi</taxon>
        <taxon>Dikarya</taxon>
        <taxon>Basidiomycota</taxon>
        <taxon>Agaricomycotina</taxon>
        <taxon>Agaricomycetes</taxon>
        <taxon>Agaricomycetidae</taxon>
        <taxon>Agaricales</taxon>
        <taxon>Marasmiineae</taxon>
        <taxon>Mycenaceae</taxon>
        <taxon>Mycena</taxon>
    </lineage>
</organism>
<keyword evidence="10" id="KW-1185">Reference proteome</keyword>
<evidence type="ECO:0000313" key="9">
    <source>
        <dbReference type="EMBL" id="KAJ7781283.1"/>
    </source>
</evidence>
<feature type="transmembrane region" description="Helical" evidence="7">
    <location>
        <begin position="314"/>
        <end position="339"/>
    </location>
</feature>
<comment type="subcellular location">
    <subcellularLocation>
        <location evidence="1">Membrane</location>
        <topology evidence="1">Multi-pass membrane protein</topology>
    </subcellularLocation>
</comment>
<dbReference type="Gene3D" id="1.20.1250.20">
    <property type="entry name" value="MFS general substrate transporter like domains"/>
    <property type="match status" value="2"/>
</dbReference>
<dbReference type="InterPro" id="IPR011701">
    <property type="entry name" value="MFS"/>
</dbReference>
<keyword evidence="5 7" id="KW-0472">Membrane</keyword>
<evidence type="ECO:0000256" key="2">
    <source>
        <dbReference type="ARBA" id="ARBA00022448"/>
    </source>
</evidence>
<reference evidence="9" key="1">
    <citation type="submission" date="2023-03" db="EMBL/GenBank/DDBJ databases">
        <title>Massive genome expansion in bonnet fungi (Mycena s.s.) driven by repeated elements and novel gene families across ecological guilds.</title>
        <authorList>
            <consortium name="Lawrence Berkeley National Laboratory"/>
            <person name="Harder C.B."/>
            <person name="Miyauchi S."/>
            <person name="Viragh M."/>
            <person name="Kuo A."/>
            <person name="Thoen E."/>
            <person name="Andreopoulos B."/>
            <person name="Lu D."/>
            <person name="Skrede I."/>
            <person name="Drula E."/>
            <person name="Henrissat B."/>
            <person name="Morin E."/>
            <person name="Kohler A."/>
            <person name="Barry K."/>
            <person name="LaButti K."/>
            <person name="Morin E."/>
            <person name="Salamov A."/>
            <person name="Lipzen A."/>
            <person name="Mereny Z."/>
            <person name="Hegedus B."/>
            <person name="Baldrian P."/>
            <person name="Stursova M."/>
            <person name="Weitz H."/>
            <person name="Taylor A."/>
            <person name="Grigoriev I.V."/>
            <person name="Nagy L.G."/>
            <person name="Martin F."/>
            <person name="Kauserud H."/>
        </authorList>
    </citation>
    <scope>NUCLEOTIDE SEQUENCE</scope>
    <source>
        <strain evidence="9">CBHHK182m</strain>
    </source>
</reference>
<evidence type="ECO:0000256" key="4">
    <source>
        <dbReference type="ARBA" id="ARBA00022989"/>
    </source>
</evidence>
<dbReference type="EMBL" id="JARKIB010000004">
    <property type="protein sequence ID" value="KAJ7781283.1"/>
    <property type="molecule type" value="Genomic_DNA"/>
</dbReference>
<dbReference type="PANTHER" id="PTHR43791:SF6">
    <property type="entry name" value="TRANSPORTER, PUTATIVE (AFU_ORTHOLOGUE AFUA_1G16690)-RELATED"/>
    <property type="match status" value="1"/>
</dbReference>
<feature type="transmembrane region" description="Helical" evidence="7">
    <location>
        <begin position="181"/>
        <end position="202"/>
    </location>
</feature>
<keyword evidence="3 7" id="KW-0812">Transmembrane</keyword>
<evidence type="ECO:0000256" key="1">
    <source>
        <dbReference type="ARBA" id="ARBA00004141"/>
    </source>
</evidence>
<protein>
    <submittedName>
        <fullName evidence="9">MFS general substrate transporter</fullName>
    </submittedName>
</protein>
<keyword evidence="2" id="KW-0813">Transport</keyword>
<dbReference type="InterPro" id="IPR020846">
    <property type="entry name" value="MFS_dom"/>
</dbReference>
<sequence length="487" mass="54181">MDDSDEQDRPLLSEDREIDPDAAFGGKNGRRELEAQLVAKLDARMSILILIYVLNYIDRNNASAARLHGFERDLNLTGNQFASVLSILYVGYLLMQIPSNMFLNYIGRPSIYLPACMTLWGLISVSTAASIGLLLLHSFVGVMYTRFFIGNLLHLPASLTYKFRFLISKWYTRRELSQRTALLSCGSLISNAFGSLIASGILDSMEGRLGYAAWRWLFFLEGGMTVVVALLSMFILPDFPENSSNWLSPAEVALAQRRMAEDAGMDEDLNFKRGSKAGLFMALTDGKVWWLAITLTCIVTSLSFNAYFPTLAGTLGYGTTLTLLLCAPPWFFATLAGFAISRHSDQTGERFWHIVTPLLVGILGFLLAMSTMNALVRYISLFLMALSYAGFIVYLSFASGTIRPANKRATALALINVVSSFGNIAGSYIWPSAWGPSYRASYSICVFASTLGILLSFMFRQYLAFLNAEAERREAERDEPKGYRYLL</sequence>
<keyword evidence="4 7" id="KW-1133">Transmembrane helix</keyword>
<feature type="region of interest" description="Disordered" evidence="6">
    <location>
        <begin position="1"/>
        <end position="27"/>
    </location>
</feature>
<dbReference type="Proteomes" id="UP001215598">
    <property type="component" value="Unassembled WGS sequence"/>
</dbReference>